<reference evidence="1 2" key="1">
    <citation type="submission" date="2013-05" db="EMBL/GenBank/DDBJ databases">
        <title>Draft genome sequence of Rubidibacter lacunae KORDI 51-2.</title>
        <authorList>
            <person name="Choi D.H."/>
            <person name="Noh J.H."/>
            <person name="Kwon K.-K."/>
            <person name="Lee J.-H."/>
            <person name="Ryu J.-Y."/>
        </authorList>
    </citation>
    <scope>NUCLEOTIDE SEQUENCE [LARGE SCALE GENOMIC DNA]</scope>
    <source>
        <strain evidence="1 2">KORDI 51-2</strain>
    </source>
</reference>
<dbReference type="PANTHER" id="PTHR35494:SF1">
    <property type="entry name" value="NAD(P)H-QUINONE OXIDOREDUCTASE SUBUNIT S, CHLOROPLASTIC"/>
    <property type="match status" value="1"/>
</dbReference>
<organism evidence="1 2">
    <name type="scientific">Rubidibacter lacunae KORDI 51-2</name>
    <dbReference type="NCBI Taxonomy" id="582515"/>
    <lineage>
        <taxon>Bacteria</taxon>
        <taxon>Bacillati</taxon>
        <taxon>Cyanobacteriota</taxon>
        <taxon>Cyanophyceae</taxon>
        <taxon>Oscillatoriophycideae</taxon>
        <taxon>Chroococcales</taxon>
        <taxon>Aphanothecaceae</taxon>
        <taxon>Rubidibacter</taxon>
    </lineage>
</organism>
<name>U5DG94_9CHRO</name>
<evidence type="ECO:0008006" key="3">
    <source>
        <dbReference type="Google" id="ProtNLM"/>
    </source>
</evidence>
<proteinExistence type="predicted"/>
<protein>
    <recommendedName>
        <fullName evidence="3">DUF3252 domain-containing protein</fullName>
    </recommendedName>
</protein>
<dbReference type="Proteomes" id="UP000016960">
    <property type="component" value="Unassembled WGS sequence"/>
</dbReference>
<evidence type="ECO:0000313" key="1">
    <source>
        <dbReference type="EMBL" id="ERN40591.1"/>
    </source>
</evidence>
<comment type="caution">
    <text evidence="1">The sequence shown here is derived from an EMBL/GenBank/DDBJ whole genome shotgun (WGS) entry which is preliminary data.</text>
</comment>
<accession>U5DG94</accession>
<dbReference type="GO" id="GO:0009767">
    <property type="term" value="P:photosynthetic electron transport chain"/>
    <property type="evidence" value="ECO:0007669"/>
    <property type="project" value="InterPro"/>
</dbReference>
<dbReference type="eggNOG" id="ENOG5032Y50">
    <property type="taxonomic scope" value="Bacteria"/>
</dbReference>
<dbReference type="PATRIC" id="fig|582515.4.peg.3199"/>
<evidence type="ECO:0000313" key="2">
    <source>
        <dbReference type="Proteomes" id="UP000016960"/>
    </source>
</evidence>
<dbReference type="PANTHER" id="PTHR35494">
    <property type="entry name" value="NAD(P)H-QUINONE OXIDOREDUCTASE SUBUNIT S, CHLOROPLASTIC"/>
    <property type="match status" value="1"/>
</dbReference>
<dbReference type="EMBL" id="ASSJ01000074">
    <property type="protein sequence ID" value="ERN40591.1"/>
    <property type="molecule type" value="Genomic_DNA"/>
</dbReference>
<dbReference type="STRING" id="582515.KR51_00028480"/>
<keyword evidence="2" id="KW-1185">Reference proteome</keyword>
<dbReference type="AlphaFoldDB" id="U5DG94"/>
<dbReference type="InterPro" id="IPR021659">
    <property type="entry name" value="NdhS"/>
</dbReference>
<gene>
    <name evidence="1" type="ORF">KR51_00028480</name>
</gene>
<sequence>MSLILPGAKVRVTNPEDTYYRFEGLVQRVADGNAAVLFENGNWDKLVTFQLGELEEVSLKRPAKK</sequence>
<dbReference type="Gene3D" id="2.30.30.140">
    <property type="match status" value="1"/>
</dbReference>
<dbReference type="InParanoid" id="U5DG94"/>
<dbReference type="Pfam" id="PF11623">
    <property type="entry name" value="NdhS"/>
    <property type="match status" value="1"/>
</dbReference>
<dbReference type="OrthoDB" id="515692at2"/>